<evidence type="ECO:0000256" key="2">
    <source>
        <dbReference type="ARBA" id="ARBA00022840"/>
    </source>
</evidence>
<sequence length="605" mass="70999">MTNLSNFNSFGYQLIKQLNYNLQGGRITYQAIDLKTQQYVVIKQFRFATTNNWDSYKEIEREIEVLKELNHPGIPRYISQFDSEEGLCLVQEYKSAQPLSNFTTLSLEEVTNIAKQILDILVYLQERLPPIFHRDIKPENVLMDQNKQIYLVDFGLAKIGHQTIALSTMMGGTFGFMPPEQLHNQKLTEASDLYSVGMTLICLITNTKSGDVGSLIDLSSNRVMFDKKMPNVGVHFINWLERMVEPNPSLRYQNAKMALEALEKKSIITRENFKKERLTFTFLFVSSIIIITTQTAFAFIYTFISIFIVISLVYIRFIKSVNYTVKKQLNSRKKELQKERIKITKAIEGEKDNVSQKLIEQQQKQRQLSNQEEDEIIRVNKPLEQRISNIERELSQLQNNKNKEISQELKRIQNDFINRELNQPINPDSVEGIGQKFLQKLNNAGIVRVSDINYYRAKNVKGIGEVRASNLVNWRQQVETNARNNVPKILPIYLQEKIDKKYLDLSNQLSEEKVKLRENIRINQININRKYKLEQERILDVIARIKEQETHLENSPFMQKQENQLMMVKQELDRVAEQLEVYRQWTFSRYLISFVLFRSEINIRN</sequence>
<keyword evidence="3" id="KW-0175">Coiled coil</keyword>
<evidence type="ECO:0000256" key="3">
    <source>
        <dbReference type="SAM" id="Coils"/>
    </source>
</evidence>
<dbReference type="InterPro" id="IPR008271">
    <property type="entry name" value="Ser/Thr_kinase_AS"/>
</dbReference>
<proteinExistence type="predicted"/>
<dbReference type="PROSITE" id="PS50011">
    <property type="entry name" value="PROTEIN_KINASE_DOM"/>
    <property type="match status" value="1"/>
</dbReference>
<dbReference type="GO" id="GO:0005524">
    <property type="term" value="F:ATP binding"/>
    <property type="evidence" value="ECO:0007669"/>
    <property type="project" value="UniProtKB-KW"/>
</dbReference>
<keyword evidence="4" id="KW-0472">Membrane</keyword>
<keyword evidence="2" id="KW-0067">ATP-binding</keyword>
<dbReference type="Pfam" id="PF00069">
    <property type="entry name" value="Pkinase"/>
    <property type="match status" value="1"/>
</dbReference>
<feature type="transmembrane region" description="Helical" evidence="4">
    <location>
        <begin position="299"/>
        <end position="318"/>
    </location>
</feature>
<keyword evidence="1" id="KW-0547">Nucleotide-binding</keyword>
<evidence type="ECO:0000256" key="4">
    <source>
        <dbReference type="SAM" id="Phobius"/>
    </source>
</evidence>
<protein>
    <submittedName>
        <fullName evidence="6">Protein kinase</fullName>
    </submittedName>
</protein>
<dbReference type="RefSeq" id="WP_320001260.1">
    <property type="nucleotide sequence ID" value="NZ_CP138348.1"/>
</dbReference>
<keyword evidence="6" id="KW-0418">Kinase</keyword>
<feature type="coiled-coil region" evidence="3">
    <location>
        <begin position="326"/>
        <end position="415"/>
    </location>
</feature>
<dbReference type="CDD" id="cd14014">
    <property type="entry name" value="STKc_PknB_like"/>
    <property type="match status" value="1"/>
</dbReference>
<evidence type="ECO:0000256" key="1">
    <source>
        <dbReference type="ARBA" id="ARBA00022741"/>
    </source>
</evidence>
<dbReference type="Gene3D" id="3.30.200.20">
    <property type="entry name" value="Phosphorylase Kinase, domain 1"/>
    <property type="match status" value="1"/>
</dbReference>
<organism evidence="6">
    <name type="scientific">Cyanobacterium aponinum AL20115</name>
    <dbReference type="NCBI Taxonomy" id="3090662"/>
    <lineage>
        <taxon>Bacteria</taxon>
        <taxon>Bacillati</taxon>
        <taxon>Cyanobacteriota</taxon>
        <taxon>Cyanophyceae</taxon>
        <taxon>Oscillatoriophycideae</taxon>
        <taxon>Chroococcales</taxon>
        <taxon>Geminocystaceae</taxon>
        <taxon>Cyanobacterium</taxon>
    </lineage>
</organism>
<dbReference type="PANTHER" id="PTHR24363:SF7">
    <property type="entry name" value="SERINE_THREONINE-PROTEIN KINASE-LIKE PROTEIN E"/>
    <property type="match status" value="1"/>
</dbReference>
<dbReference type="PANTHER" id="PTHR24363">
    <property type="entry name" value="SERINE/THREONINE PROTEIN KINASE"/>
    <property type="match status" value="1"/>
</dbReference>
<dbReference type="SUPFAM" id="SSF56112">
    <property type="entry name" value="Protein kinase-like (PK-like)"/>
    <property type="match status" value="1"/>
</dbReference>
<dbReference type="EMBL" id="CP138348">
    <property type="protein sequence ID" value="WPF87925.1"/>
    <property type="molecule type" value="Genomic_DNA"/>
</dbReference>
<feature type="domain" description="Protein kinase" evidence="5">
    <location>
        <begin position="12"/>
        <end position="268"/>
    </location>
</feature>
<name>A0AAF1C507_9CHRO</name>
<keyword evidence="4" id="KW-0812">Transmembrane</keyword>
<accession>A0AAF1C507</accession>
<dbReference type="Gene3D" id="1.10.510.10">
    <property type="entry name" value="Transferase(Phosphotransferase) domain 1"/>
    <property type="match status" value="1"/>
</dbReference>
<evidence type="ECO:0000259" key="5">
    <source>
        <dbReference type="PROSITE" id="PS50011"/>
    </source>
</evidence>
<dbReference type="InterPro" id="IPR000719">
    <property type="entry name" value="Prot_kinase_dom"/>
</dbReference>
<dbReference type="GO" id="GO:0004674">
    <property type="term" value="F:protein serine/threonine kinase activity"/>
    <property type="evidence" value="ECO:0007669"/>
    <property type="project" value="TreeGrafter"/>
</dbReference>
<keyword evidence="6" id="KW-0808">Transferase</keyword>
<reference evidence="6" key="1">
    <citation type="submission" date="2023-11" db="EMBL/GenBank/DDBJ databases">
        <title>Genome sequence of Cyanobacterium aponinum BCRC AL20115.</title>
        <authorList>
            <person name="Chang H.-Y."/>
            <person name="Lin K.-M."/>
            <person name="Hsueh H.-T."/>
            <person name="Chu H.-A."/>
            <person name="Kuo C.-H."/>
        </authorList>
    </citation>
    <scope>NUCLEOTIDE SEQUENCE</scope>
    <source>
        <strain evidence="6">AL20115</strain>
    </source>
</reference>
<dbReference type="SMART" id="SM00220">
    <property type="entry name" value="S_TKc"/>
    <property type="match status" value="1"/>
</dbReference>
<dbReference type="PROSITE" id="PS00108">
    <property type="entry name" value="PROTEIN_KINASE_ST"/>
    <property type="match status" value="1"/>
</dbReference>
<dbReference type="AlphaFoldDB" id="A0AAF1C507"/>
<dbReference type="InterPro" id="IPR011009">
    <property type="entry name" value="Kinase-like_dom_sf"/>
</dbReference>
<gene>
    <name evidence="6" type="ORF">SAY89_14135</name>
</gene>
<evidence type="ECO:0000313" key="6">
    <source>
        <dbReference type="EMBL" id="WPF87925.1"/>
    </source>
</evidence>
<dbReference type="Gene3D" id="1.10.150.20">
    <property type="entry name" value="5' to 3' exonuclease, C-terminal subdomain"/>
    <property type="match status" value="1"/>
</dbReference>
<keyword evidence="4" id="KW-1133">Transmembrane helix</keyword>